<reference evidence="2" key="1">
    <citation type="submission" date="2023-04" db="EMBL/GenBank/DDBJ databases">
        <authorList>
            <person name="Vijverberg K."/>
            <person name="Xiong W."/>
            <person name="Schranz E."/>
        </authorList>
    </citation>
    <scope>NUCLEOTIDE SEQUENCE</scope>
</reference>
<keyword evidence="3" id="KW-1185">Reference proteome</keyword>
<evidence type="ECO:0000256" key="1">
    <source>
        <dbReference type="SAM" id="MobiDB-lite"/>
    </source>
</evidence>
<feature type="region of interest" description="Disordered" evidence="1">
    <location>
        <begin position="1"/>
        <end position="32"/>
    </location>
</feature>
<evidence type="ECO:0000313" key="3">
    <source>
        <dbReference type="Proteomes" id="UP001177003"/>
    </source>
</evidence>
<protein>
    <submittedName>
        <fullName evidence="2">Uncharacterized protein</fullName>
    </submittedName>
</protein>
<evidence type="ECO:0000313" key="2">
    <source>
        <dbReference type="EMBL" id="CAI9297689.1"/>
    </source>
</evidence>
<proteinExistence type="predicted"/>
<dbReference type="EMBL" id="OX465084">
    <property type="protein sequence ID" value="CAI9297689.1"/>
    <property type="molecule type" value="Genomic_DNA"/>
</dbReference>
<gene>
    <name evidence="2" type="ORF">LSALG_LOCUS36484</name>
</gene>
<dbReference type="AlphaFoldDB" id="A0AA35ZRR8"/>
<dbReference type="SUPFAM" id="SSF158842">
    <property type="entry name" value="PMT central region-like"/>
    <property type="match status" value="1"/>
</dbReference>
<sequence length="126" mass="14515">MTSNKCSPTTKILSYKKPPQIDHPSTKHESQKMETIMEKLQNQLDTMREALAMVQNTFACINQTRQGMINEASEEMPYRHVVVTKTFINDLDQDTVIMLDIFQAMQENMAPTTEICKKIINDHQVP</sequence>
<feature type="compositionally biased region" description="Polar residues" evidence="1">
    <location>
        <begin position="1"/>
        <end position="12"/>
    </location>
</feature>
<dbReference type="Proteomes" id="UP001177003">
    <property type="component" value="Chromosome 8"/>
</dbReference>
<accession>A0AA35ZRR8</accession>
<name>A0AA35ZRR8_LACSI</name>
<organism evidence="2 3">
    <name type="scientific">Lactuca saligna</name>
    <name type="common">Willowleaf lettuce</name>
    <dbReference type="NCBI Taxonomy" id="75948"/>
    <lineage>
        <taxon>Eukaryota</taxon>
        <taxon>Viridiplantae</taxon>
        <taxon>Streptophyta</taxon>
        <taxon>Embryophyta</taxon>
        <taxon>Tracheophyta</taxon>
        <taxon>Spermatophyta</taxon>
        <taxon>Magnoliopsida</taxon>
        <taxon>eudicotyledons</taxon>
        <taxon>Gunneridae</taxon>
        <taxon>Pentapetalae</taxon>
        <taxon>asterids</taxon>
        <taxon>campanulids</taxon>
        <taxon>Asterales</taxon>
        <taxon>Asteraceae</taxon>
        <taxon>Cichorioideae</taxon>
        <taxon>Cichorieae</taxon>
        <taxon>Lactucinae</taxon>
        <taxon>Lactuca</taxon>
    </lineage>
</organism>